<dbReference type="Proteomes" id="UP000237000">
    <property type="component" value="Unassembled WGS sequence"/>
</dbReference>
<protein>
    <submittedName>
        <fullName evidence="1">Uncharacterized protein</fullName>
    </submittedName>
</protein>
<evidence type="ECO:0000313" key="2">
    <source>
        <dbReference type="Proteomes" id="UP000237000"/>
    </source>
</evidence>
<dbReference type="AlphaFoldDB" id="A0A2P5EJ74"/>
<accession>A0A2P5EJ74</accession>
<sequence length="146" mass="16582">MEQGIFYPMGNFWAGVDKEGRRLLEVGKGVDDRGLEGTQSLSESIIVDHIPVKEEEGTRWLPVSITGGVSSEKNSVGNFNSVWCFERWLWDLGKDQNEVVVILSSEKFFVTFLTHWDRRMAYQPLSETNELHVLESSGVEELSSIE</sequence>
<dbReference type="InParanoid" id="A0A2P5EJ74"/>
<gene>
    <name evidence="1" type="ORF">TorRG33x02_186020</name>
</gene>
<organism evidence="1 2">
    <name type="scientific">Trema orientale</name>
    <name type="common">Charcoal tree</name>
    <name type="synonym">Celtis orientalis</name>
    <dbReference type="NCBI Taxonomy" id="63057"/>
    <lineage>
        <taxon>Eukaryota</taxon>
        <taxon>Viridiplantae</taxon>
        <taxon>Streptophyta</taxon>
        <taxon>Embryophyta</taxon>
        <taxon>Tracheophyta</taxon>
        <taxon>Spermatophyta</taxon>
        <taxon>Magnoliopsida</taxon>
        <taxon>eudicotyledons</taxon>
        <taxon>Gunneridae</taxon>
        <taxon>Pentapetalae</taxon>
        <taxon>rosids</taxon>
        <taxon>fabids</taxon>
        <taxon>Rosales</taxon>
        <taxon>Cannabaceae</taxon>
        <taxon>Trema</taxon>
    </lineage>
</organism>
<comment type="caution">
    <text evidence="1">The sequence shown here is derived from an EMBL/GenBank/DDBJ whole genome shotgun (WGS) entry which is preliminary data.</text>
</comment>
<name>A0A2P5EJ74_TREOI</name>
<dbReference type="EMBL" id="JXTC01000145">
    <property type="protein sequence ID" value="PON85600.1"/>
    <property type="molecule type" value="Genomic_DNA"/>
</dbReference>
<reference evidence="2" key="1">
    <citation type="submission" date="2016-06" db="EMBL/GenBank/DDBJ databases">
        <title>Parallel loss of symbiosis genes in relatives of nitrogen-fixing non-legume Parasponia.</title>
        <authorList>
            <person name="Van Velzen R."/>
            <person name="Holmer R."/>
            <person name="Bu F."/>
            <person name="Rutten L."/>
            <person name="Van Zeijl A."/>
            <person name="Liu W."/>
            <person name="Santuari L."/>
            <person name="Cao Q."/>
            <person name="Sharma T."/>
            <person name="Shen D."/>
            <person name="Roswanjaya Y."/>
            <person name="Wardhani T."/>
            <person name="Kalhor M.S."/>
            <person name="Jansen J."/>
            <person name="Van den Hoogen J."/>
            <person name="Gungor B."/>
            <person name="Hartog M."/>
            <person name="Hontelez J."/>
            <person name="Verver J."/>
            <person name="Yang W.-C."/>
            <person name="Schijlen E."/>
            <person name="Repin R."/>
            <person name="Schilthuizen M."/>
            <person name="Schranz E."/>
            <person name="Heidstra R."/>
            <person name="Miyata K."/>
            <person name="Fedorova E."/>
            <person name="Kohlen W."/>
            <person name="Bisseling T."/>
            <person name="Smit S."/>
            <person name="Geurts R."/>
        </authorList>
    </citation>
    <scope>NUCLEOTIDE SEQUENCE [LARGE SCALE GENOMIC DNA]</scope>
    <source>
        <strain evidence="2">cv. RG33-2</strain>
    </source>
</reference>
<proteinExistence type="predicted"/>
<keyword evidence="2" id="KW-1185">Reference proteome</keyword>
<evidence type="ECO:0000313" key="1">
    <source>
        <dbReference type="EMBL" id="PON85600.1"/>
    </source>
</evidence>